<keyword evidence="2" id="KW-0812">Transmembrane</keyword>
<dbReference type="Gene3D" id="1.10.260.40">
    <property type="entry name" value="lambda repressor-like DNA-binding domains"/>
    <property type="match status" value="1"/>
</dbReference>
<dbReference type="Pfam" id="PF01381">
    <property type="entry name" value="HTH_3"/>
    <property type="match status" value="1"/>
</dbReference>
<gene>
    <name evidence="4" type="ORF">GTH24_04285</name>
</gene>
<evidence type="ECO:0000259" key="3">
    <source>
        <dbReference type="PROSITE" id="PS50943"/>
    </source>
</evidence>
<accession>A0A6G6SQK1</accession>
<dbReference type="PROSITE" id="PS50943">
    <property type="entry name" value="HTH_CROC1"/>
    <property type="match status" value="1"/>
</dbReference>
<name>A0A6G6SQK1_PROVU</name>
<organism evidence="4 5">
    <name type="scientific">Proteus vulgaris</name>
    <dbReference type="NCBI Taxonomy" id="585"/>
    <lineage>
        <taxon>Bacteria</taxon>
        <taxon>Pseudomonadati</taxon>
        <taxon>Pseudomonadota</taxon>
        <taxon>Gammaproteobacteria</taxon>
        <taxon>Enterobacterales</taxon>
        <taxon>Morganellaceae</taxon>
        <taxon>Proteus</taxon>
    </lineage>
</organism>
<proteinExistence type="predicted"/>
<keyword evidence="2" id="KW-1133">Transmembrane helix</keyword>
<dbReference type="AlphaFoldDB" id="A0A6G6SQK1"/>
<evidence type="ECO:0000313" key="4">
    <source>
        <dbReference type="EMBL" id="QIF96071.1"/>
    </source>
</evidence>
<evidence type="ECO:0000256" key="1">
    <source>
        <dbReference type="ARBA" id="ARBA00023125"/>
    </source>
</evidence>
<protein>
    <submittedName>
        <fullName evidence="4">Helix-turn-helix domain-containing protein</fullName>
    </submittedName>
</protein>
<reference evidence="4 5" key="1">
    <citation type="submission" date="2020-01" db="EMBL/GenBank/DDBJ databases">
        <title>The genomic epidemiology of tigecycline resistance gene tet(X) variants in a swine farm in China.</title>
        <authorList>
            <person name="Peng K."/>
            <person name="Li R."/>
        </authorList>
    </citation>
    <scope>NUCLEOTIDE SEQUENCE [LARGE SCALE GENOMIC DNA]</scope>
    <source>
        <strain evidence="4 5">ZN3</strain>
    </source>
</reference>
<sequence length="107" mass="12510">MMMNYDFTDIDVNALVGKRIQKKRKELGYTGMQIAEKIGVSQQQFSRYERGMNKIDLSYLVLLASYLNTPIYWFFEDCFIPKSSSENLRVDKRSCIIAEATPDVFLY</sequence>
<evidence type="ECO:0000256" key="2">
    <source>
        <dbReference type="SAM" id="Phobius"/>
    </source>
</evidence>
<dbReference type="InterPro" id="IPR010982">
    <property type="entry name" value="Lambda_DNA-bd_dom_sf"/>
</dbReference>
<dbReference type="CDD" id="cd00093">
    <property type="entry name" value="HTH_XRE"/>
    <property type="match status" value="1"/>
</dbReference>
<keyword evidence="1" id="KW-0238">DNA-binding</keyword>
<feature type="transmembrane region" description="Helical" evidence="2">
    <location>
        <begin position="57"/>
        <end position="75"/>
    </location>
</feature>
<keyword evidence="5" id="KW-1185">Reference proteome</keyword>
<dbReference type="OrthoDB" id="5683219at2"/>
<dbReference type="InterPro" id="IPR001387">
    <property type="entry name" value="Cro/C1-type_HTH"/>
</dbReference>
<dbReference type="GO" id="GO:0003677">
    <property type="term" value="F:DNA binding"/>
    <property type="evidence" value="ECO:0007669"/>
    <property type="project" value="UniProtKB-KW"/>
</dbReference>
<evidence type="ECO:0000313" key="5">
    <source>
        <dbReference type="Proteomes" id="UP000503287"/>
    </source>
</evidence>
<dbReference type="PANTHER" id="PTHR46558">
    <property type="entry name" value="TRACRIPTIONAL REGULATORY PROTEIN-RELATED-RELATED"/>
    <property type="match status" value="1"/>
</dbReference>
<dbReference type="EMBL" id="CP047344">
    <property type="protein sequence ID" value="QIF96071.1"/>
    <property type="molecule type" value="Genomic_DNA"/>
</dbReference>
<dbReference type="SUPFAM" id="SSF47413">
    <property type="entry name" value="lambda repressor-like DNA-binding domains"/>
    <property type="match status" value="1"/>
</dbReference>
<feature type="domain" description="HTH cro/C1-type" evidence="3">
    <location>
        <begin position="20"/>
        <end position="74"/>
    </location>
</feature>
<keyword evidence="2" id="KW-0472">Membrane</keyword>
<dbReference type="SMART" id="SM00530">
    <property type="entry name" value="HTH_XRE"/>
    <property type="match status" value="1"/>
</dbReference>
<dbReference type="Proteomes" id="UP000503287">
    <property type="component" value="Chromosome"/>
</dbReference>
<dbReference type="PANTHER" id="PTHR46558:SF11">
    <property type="entry name" value="HTH-TYPE TRANSCRIPTIONAL REGULATOR XRE"/>
    <property type="match status" value="1"/>
</dbReference>